<keyword evidence="8 9" id="KW-0472">Membrane</keyword>
<protein>
    <recommendedName>
        <fullName evidence="11">H(+)-exporting diphosphatase</fullName>
    </recommendedName>
</protein>
<keyword evidence="4" id="KW-0460">Magnesium</keyword>
<evidence type="ECO:0000256" key="2">
    <source>
        <dbReference type="ARBA" id="ARBA00022448"/>
    </source>
</evidence>
<proteinExistence type="predicted"/>
<accession>X1V2T5</accession>
<sequence length="150" mass="15818">MISTTIPIIIICMTMFISFFFAGYFGVAIAAVGMLSILGISLATDAYGPIVDNAESIARMAHLGQNTRKRTEKLDELGNSTAAMGKGFAIGSAALTSLALFVSYIGLTKLTSIDLTKTPVMVGLFIGAMMPFIFSALTMNSVGKAAYKII</sequence>
<evidence type="ECO:0008006" key="11">
    <source>
        <dbReference type="Google" id="ProtNLM"/>
    </source>
</evidence>
<feature type="non-terminal residue" evidence="10">
    <location>
        <position position="150"/>
    </location>
</feature>
<keyword evidence="5" id="KW-1278">Translocase</keyword>
<comment type="subcellular location">
    <subcellularLocation>
        <location evidence="1">Endomembrane system</location>
        <topology evidence="1">Multi-pass membrane protein</topology>
    </subcellularLocation>
</comment>
<comment type="caution">
    <text evidence="10">The sequence shown here is derived from an EMBL/GenBank/DDBJ whole genome shotgun (WGS) entry which is preliminary data.</text>
</comment>
<organism evidence="10">
    <name type="scientific">marine sediment metagenome</name>
    <dbReference type="NCBI Taxonomy" id="412755"/>
    <lineage>
        <taxon>unclassified sequences</taxon>
        <taxon>metagenomes</taxon>
        <taxon>ecological metagenomes</taxon>
    </lineage>
</organism>
<dbReference type="Pfam" id="PF03030">
    <property type="entry name" value="H_PPase"/>
    <property type="match status" value="1"/>
</dbReference>
<evidence type="ECO:0000256" key="6">
    <source>
        <dbReference type="ARBA" id="ARBA00022989"/>
    </source>
</evidence>
<evidence type="ECO:0000256" key="8">
    <source>
        <dbReference type="ARBA" id="ARBA00023136"/>
    </source>
</evidence>
<dbReference type="PANTHER" id="PTHR31998">
    <property type="entry name" value="K(+)-INSENSITIVE PYROPHOSPHATE-ENERGIZED PROTON PUMP"/>
    <property type="match status" value="1"/>
</dbReference>
<keyword evidence="6 9" id="KW-1133">Transmembrane helix</keyword>
<reference evidence="10" key="1">
    <citation type="journal article" date="2014" name="Front. Microbiol.">
        <title>High frequency of phylogenetically diverse reductive dehalogenase-homologous genes in deep subseafloor sedimentary metagenomes.</title>
        <authorList>
            <person name="Kawai M."/>
            <person name="Futagami T."/>
            <person name="Toyoda A."/>
            <person name="Takaki Y."/>
            <person name="Nishi S."/>
            <person name="Hori S."/>
            <person name="Arai W."/>
            <person name="Tsubouchi T."/>
            <person name="Morono Y."/>
            <person name="Uchiyama I."/>
            <person name="Ito T."/>
            <person name="Fujiyama A."/>
            <person name="Inagaki F."/>
            <person name="Takami H."/>
        </authorList>
    </citation>
    <scope>NUCLEOTIDE SEQUENCE</scope>
    <source>
        <strain evidence="10">Expedition CK06-06</strain>
    </source>
</reference>
<dbReference type="GO" id="GO:0012505">
    <property type="term" value="C:endomembrane system"/>
    <property type="evidence" value="ECO:0007669"/>
    <property type="project" value="UniProtKB-SubCell"/>
</dbReference>
<name>X1V2T5_9ZZZZ</name>
<feature type="transmembrane region" description="Helical" evidence="9">
    <location>
        <begin position="119"/>
        <end position="139"/>
    </location>
</feature>
<feature type="transmembrane region" description="Helical" evidence="9">
    <location>
        <begin position="87"/>
        <end position="107"/>
    </location>
</feature>
<keyword evidence="3 9" id="KW-0812">Transmembrane</keyword>
<dbReference type="GO" id="GO:0016020">
    <property type="term" value="C:membrane"/>
    <property type="evidence" value="ECO:0007669"/>
    <property type="project" value="InterPro"/>
</dbReference>
<keyword evidence="7" id="KW-0406">Ion transport</keyword>
<evidence type="ECO:0000313" key="10">
    <source>
        <dbReference type="EMBL" id="GAJ23989.1"/>
    </source>
</evidence>
<dbReference type="GO" id="GO:0004427">
    <property type="term" value="F:inorganic diphosphate phosphatase activity"/>
    <property type="evidence" value="ECO:0007669"/>
    <property type="project" value="InterPro"/>
</dbReference>
<evidence type="ECO:0000256" key="7">
    <source>
        <dbReference type="ARBA" id="ARBA00023065"/>
    </source>
</evidence>
<gene>
    <name evidence="10" type="ORF">S12H4_55976</name>
</gene>
<evidence type="ECO:0000256" key="9">
    <source>
        <dbReference type="SAM" id="Phobius"/>
    </source>
</evidence>
<evidence type="ECO:0000256" key="3">
    <source>
        <dbReference type="ARBA" id="ARBA00022692"/>
    </source>
</evidence>
<dbReference type="EMBL" id="BARW01035970">
    <property type="protein sequence ID" value="GAJ23989.1"/>
    <property type="molecule type" value="Genomic_DNA"/>
</dbReference>
<evidence type="ECO:0000256" key="5">
    <source>
        <dbReference type="ARBA" id="ARBA00022967"/>
    </source>
</evidence>
<dbReference type="AlphaFoldDB" id="X1V2T5"/>
<dbReference type="GO" id="GO:0009678">
    <property type="term" value="F:diphosphate hydrolysis-driven proton transmembrane transporter activity"/>
    <property type="evidence" value="ECO:0007669"/>
    <property type="project" value="InterPro"/>
</dbReference>
<evidence type="ECO:0000256" key="1">
    <source>
        <dbReference type="ARBA" id="ARBA00004127"/>
    </source>
</evidence>
<keyword evidence="2" id="KW-0813">Transport</keyword>
<evidence type="ECO:0000256" key="4">
    <source>
        <dbReference type="ARBA" id="ARBA00022842"/>
    </source>
</evidence>
<feature type="transmembrane region" description="Helical" evidence="9">
    <location>
        <begin position="6"/>
        <end position="32"/>
    </location>
</feature>
<dbReference type="InterPro" id="IPR004131">
    <property type="entry name" value="PPase-energised_H-pump"/>
</dbReference>